<proteinExistence type="predicted"/>
<dbReference type="EMBL" id="MN739840">
    <property type="protein sequence ID" value="QHT74184.1"/>
    <property type="molecule type" value="Genomic_DNA"/>
</dbReference>
<protein>
    <submittedName>
        <fullName evidence="1">Uncharacterized protein</fullName>
    </submittedName>
</protein>
<reference evidence="1" key="1">
    <citation type="journal article" date="2020" name="Nature">
        <title>Giant virus diversity and host interactions through global metagenomics.</title>
        <authorList>
            <person name="Schulz F."/>
            <person name="Roux S."/>
            <person name="Paez-Espino D."/>
            <person name="Jungbluth S."/>
            <person name="Walsh D.A."/>
            <person name="Denef V.J."/>
            <person name="McMahon K.D."/>
            <person name="Konstantinidis K.T."/>
            <person name="Eloe-Fadrosh E.A."/>
            <person name="Kyrpides N.C."/>
            <person name="Woyke T."/>
        </authorList>
    </citation>
    <scope>NUCLEOTIDE SEQUENCE</scope>
    <source>
        <strain evidence="1">GVMAG-M-3300023179-4</strain>
    </source>
</reference>
<organism evidence="1">
    <name type="scientific">viral metagenome</name>
    <dbReference type="NCBI Taxonomy" id="1070528"/>
    <lineage>
        <taxon>unclassified sequences</taxon>
        <taxon>metagenomes</taxon>
        <taxon>organismal metagenomes</taxon>
    </lineage>
</organism>
<accession>A0A6C0H0W2</accession>
<evidence type="ECO:0000313" key="1">
    <source>
        <dbReference type="EMBL" id="QHT74184.1"/>
    </source>
</evidence>
<sequence>MNVYFSDLIAKDISDTCKIIYNKTNKDRYQLKLFNVRCPFGPEEFKNKIYLNVELKKDNIDHQTLLKDIILIENYLLKDTSKEKISNIKNDILFKLTIPIIKNKIITKIYKNQKETDIFEVKGKNCDIIIEINSVWQFGDKSGVQFTVKTINILN</sequence>
<name>A0A6C0H0W2_9ZZZZ</name>
<dbReference type="AlphaFoldDB" id="A0A6C0H0W2"/>